<proteinExistence type="predicted"/>
<sequence>MPPQRPSTRPASIGLCCLSSHTSLIGIRKKNDAFSLGSLSTWPYSRNSPNSQAQSAALCAHFLRNTGEHNPCPLHALEESV</sequence>
<keyword evidence="2" id="KW-1185">Reference proteome</keyword>
<dbReference type="EMBL" id="CP004885">
    <property type="protein sequence ID" value="AGX86953.1"/>
    <property type="molecule type" value="Genomic_DNA"/>
</dbReference>
<dbReference type="HOGENOM" id="CLU_2567520_0_0_4"/>
<gene>
    <name evidence="1" type="ORF">Cenrod_0849</name>
</gene>
<accession>U5N9N6</accession>
<evidence type="ECO:0000313" key="2">
    <source>
        <dbReference type="Proteomes" id="UP000017184"/>
    </source>
</evidence>
<organism evidence="1 2">
    <name type="scientific">Candidatus Symbiobacter mobilis CR</name>
    <dbReference type="NCBI Taxonomy" id="946483"/>
    <lineage>
        <taxon>Bacteria</taxon>
        <taxon>Pseudomonadati</taxon>
        <taxon>Pseudomonadota</taxon>
        <taxon>Betaproteobacteria</taxon>
        <taxon>Burkholderiales</taxon>
        <taxon>Comamonadaceae</taxon>
    </lineage>
</organism>
<dbReference type="AlphaFoldDB" id="U5N9N6"/>
<dbReference type="Proteomes" id="UP000017184">
    <property type="component" value="Chromosome"/>
</dbReference>
<protein>
    <submittedName>
        <fullName evidence="1">Uncharacterized protein</fullName>
    </submittedName>
</protein>
<dbReference type="STRING" id="946483.Cenrod_0849"/>
<reference evidence="1 2" key="1">
    <citation type="journal article" date="2013" name="Genome Biol.">
        <title>Genomic analysis reveals key aspects of prokaryotic symbiosis in the phototrophic consortium "Chlorochromatium aggregatum".</title>
        <authorList>
            <person name="Liu Z."/>
            <person name="Muller J."/>
            <person name="Li T."/>
            <person name="Alvey R.M."/>
            <person name="Vogl K."/>
            <person name="Frigaard N.U."/>
            <person name="Rockwell N.C."/>
            <person name="Boyd E.S."/>
            <person name="Tomsho L.P."/>
            <person name="Schuster S.C."/>
            <person name="Henke P."/>
            <person name="Rohde M."/>
            <person name="Overmann J."/>
            <person name="Bryant D.A."/>
        </authorList>
    </citation>
    <scope>NUCLEOTIDE SEQUENCE [LARGE SCALE GENOMIC DNA]</scope>
    <source>
        <strain evidence="1">CR</strain>
    </source>
</reference>
<name>U5N9N6_9BURK</name>
<dbReference type="KEGG" id="cbx:Cenrod_0849"/>
<evidence type="ECO:0000313" key="1">
    <source>
        <dbReference type="EMBL" id="AGX86953.1"/>
    </source>
</evidence>